<keyword evidence="2" id="KW-1185">Reference proteome</keyword>
<evidence type="ECO:0000313" key="2">
    <source>
        <dbReference type="Proteomes" id="UP000203229"/>
    </source>
</evidence>
<dbReference type="RefSeq" id="WP_157705320.1">
    <property type="nucleotide sequence ID" value="NZ_CP022535.1"/>
</dbReference>
<dbReference type="EMBL" id="CP022535">
    <property type="protein sequence ID" value="ASP28043.1"/>
    <property type="molecule type" value="Genomic_DNA"/>
</dbReference>
<dbReference type="AlphaFoldDB" id="A0A222EP48"/>
<accession>A0A222EP48</accession>
<proteinExistence type="predicted"/>
<dbReference type="KEGG" id="scou:SCORR_v1c02690"/>
<name>A0A222EP48_9MOLU</name>
<gene>
    <name evidence="1" type="ORF">SCORR_v1c02690</name>
</gene>
<organism evidence="1 2">
    <name type="scientific">Spiroplasma corruscae</name>
    <dbReference type="NCBI Taxonomy" id="216934"/>
    <lineage>
        <taxon>Bacteria</taxon>
        <taxon>Bacillati</taxon>
        <taxon>Mycoplasmatota</taxon>
        <taxon>Mollicutes</taxon>
        <taxon>Entomoplasmatales</taxon>
        <taxon>Spiroplasmataceae</taxon>
        <taxon>Spiroplasma</taxon>
    </lineage>
</organism>
<dbReference type="Proteomes" id="UP000203229">
    <property type="component" value="Chromosome"/>
</dbReference>
<protein>
    <submittedName>
        <fullName evidence="1">Uncharacterized protein</fullName>
    </submittedName>
</protein>
<sequence>MLITIPNIVVGNIYIDKFINKFDEIDNEYYIITQSKINISDINKLFIDNSSFRIEVDMSKVILDNGLIKVEDEEIKSSIKNNDTVYIYLSNKSLLTYLIFD</sequence>
<evidence type="ECO:0000313" key="1">
    <source>
        <dbReference type="EMBL" id="ASP28043.1"/>
    </source>
</evidence>
<reference evidence="1 2" key="1">
    <citation type="submission" date="2017-07" db="EMBL/GenBank/DDBJ databases">
        <title>Complete genome sequence of Spiroplasma corruscae EC-1 (DSM 19793).</title>
        <authorList>
            <person name="Tsai Y.-M."/>
            <person name="Lo W.-S."/>
            <person name="Kuo C.-H."/>
        </authorList>
    </citation>
    <scope>NUCLEOTIDE SEQUENCE [LARGE SCALE GENOMIC DNA]</scope>
    <source>
        <strain evidence="1 2">EC-1</strain>
    </source>
</reference>